<keyword evidence="2" id="KW-0134">Cell wall</keyword>
<keyword evidence="5" id="KW-0572">Peptidoglycan-anchor</keyword>
<evidence type="ECO:0000256" key="6">
    <source>
        <dbReference type="SAM" id="MobiDB-lite"/>
    </source>
</evidence>
<evidence type="ECO:0000256" key="8">
    <source>
        <dbReference type="SAM" id="SignalP"/>
    </source>
</evidence>
<accession>A0ABQ6ING9</accession>
<dbReference type="InterPro" id="IPR008966">
    <property type="entry name" value="Adhesion_dom_sf"/>
</dbReference>
<keyword evidence="4 8" id="KW-0732">Signal</keyword>
<proteinExistence type="predicted"/>
<dbReference type="InterPro" id="IPR041171">
    <property type="entry name" value="SDR_Ig"/>
</dbReference>
<evidence type="ECO:0000256" key="1">
    <source>
        <dbReference type="ARBA" id="ARBA00004168"/>
    </source>
</evidence>
<dbReference type="EMBL" id="BSUO01000001">
    <property type="protein sequence ID" value="GMA38976.1"/>
    <property type="molecule type" value="Genomic_DNA"/>
</dbReference>
<evidence type="ECO:0000256" key="3">
    <source>
        <dbReference type="ARBA" id="ARBA00022525"/>
    </source>
</evidence>
<protein>
    <recommendedName>
        <fullName evidence="9">SDR-like Ig domain-containing protein</fullName>
    </recommendedName>
</protein>
<evidence type="ECO:0000259" key="9">
    <source>
        <dbReference type="Pfam" id="PF17961"/>
    </source>
</evidence>
<feature type="compositionally biased region" description="Low complexity" evidence="6">
    <location>
        <begin position="350"/>
        <end position="387"/>
    </location>
</feature>
<feature type="region of interest" description="Disordered" evidence="6">
    <location>
        <begin position="303"/>
        <end position="390"/>
    </location>
</feature>
<feature type="chain" id="PRO_5047440010" description="SDR-like Ig domain-containing protein" evidence="8">
    <location>
        <begin position="24"/>
        <end position="538"/>
    </location>
</feature>
<feature type="transmembrane region" description="Helical" evidence="7">
    <location>
        <begin position="511"/>
        <end position="529"/>
    </location>
</feature>
<reference evidence="11" key="1">
    <citation type="journal article" date="2019" name="Int. J. Syst. Evol. Microbiol.">
        <title>The Global Catalogue of Microorganisms (GCM) 10K type strain sequencing project: providing services to taxonomists for standard genome sequencing and annotation.</title>
        <authorList>
            <consortium name="The Broad Institute Genomics Platform"/>
            <consortium name="The Broad Institute Genome Sequencing Center for Infectious Disease"/>
            <person name="Wu L."/>
            <person name="Ma J."/>
        </authorList>
    </citation>
    <scope>NUCLEOTIDE SEQUENCE [LARGE SCALE GENOMIC DNA]</scope>
    <source>
        <strain evidence="11">NBRC 113072</strain>
    </source>
</reference>
<keyword evidence="11" id="KW-1185">Reference proteome</keyword>
<organism evidence="10 11">
    <name type="scientific">Mobilicoccus caccae</name>
    <dbReference type="NCBI Taxonomy" id="1859295"/>
    <lineage>
        <taxon>Bacteria</taxon>
        <taxon>Bacillati</taxon>
        <taxon>Actinomycetota</taxon>
        <taxon>Actinomycetes</taxon>
        <taxon>Micrococcales</taxon>
        <taxon>Dermatophilaceae</taxon>
        <taxon>Mobilicoccus</taxon>
    </lineage>
</organism>
<feature type="signal peptide" evidence="8">
    <location>
        <begin position="1"/>
        <end position="23"/>
    </location>
</feature>
<sequence length="538" mass="55455">MFPSTRSLRLCGAVVLTACSAGAGLTVAQAAEVPGAVTDVRLEETLATSWSQMRLQLDWKVPDGTDAGDTFTLRLPEQLQATDGLRFGLKDASGNVVANADVDGELVTFTMTDYAETHTGVHGSAWFWVRFTSAVEPGDDLSLVFEVGSTTFTDTITVEAPGPDDPRSALKWQRWETDDAGEREDRFLWAIDGPVVQENMVGSTYQIVDTPGPGQEIDCEAVSVWSGTRDGSWADPTFVAEDRWNLECGPNQVSVTVKPTTDEIGRAFRLLGESAVTDTTLEEYRNSGFVRLWGTAELPVDQVVRAGGGGDGTGEVPTPGPTTTTPASPTPTTSEPTTSTPTTPEPTTPEPTVTVTQPGSPAPTVTSEPTVTVTLPGSPAPTTTVTAPAPPVDVDVDVDVTVTPAPPVSITPTATSTTIVLPGAPAPTTSGTPDPTVTVPGFPAEPTTTVTLPGAATPTPTTTTTTPTATTTVTVSPGTTPAPAATPRTVAPASPTRIDSGVPAEGMNPKVAGAGGAIALVSGIGLLALSRRRTSAES</sequence>
<evidence type="ECO:0000313" key="10">
    <source>
        <dbReference type="EMBL" id="GMA38976.1"/>
    </source>
</evidence>
<feature type="compositionally biased region" description="Low complexity" evidence="6">
    <location>
        <begin position="314"/>
        <end position="342"/>
    </location>
</feature>
<dbReference type="Gene3D" id="2.60.40.1280">
    <property type="match status" value="1"/>
</dbReference>
<feature type="region of interest" description="Disordered" evidence="6">
    <location>
        <begin position="449"/>
        <end position="507"/>
    </location>
</feature>
<evidence type="ECO:0000256" key="7">
    <source>
        <dbReference type="SAM" id="Phobius"/>
    </source>
</evidence>
<keyword evidence="3" id="KW-0964">Secreted</keyword>
<evidence type="ECO:0000313" key="11">
    <source>
        <dbReference type="Proteomes" id="UP001157126"/>
    </source>
</evidence>
<feature type="compositionally biased region" description="Low complexity" evidence="6">
    <location>
        <begin position="449"/>
        <end position="497"/>
    </location>
</feature>
<dbReference type="Pfam" id="PF17961">
    <property type="entry name" value="Big_8"/>
    <property type="match status" value="1"/>
</dbReference>
<keyword evidence="7" id="KW-1133">Transmembrane helix</keyword>
<evidence type="ECO:0000256" key="2">
    <source>
        <dbReference type="ARBA" id="ARBA00022512"/>
    </source>
</evidence>
<name>A0ABQ6ING9_9MICO</name>
<dbReference type="InterPro" id="IPR011252">
    <property type="entry name" value="Fibrogen-bd_dom1"/>
</dbReference>
<gene>
    <name evidence="10" type="ORF">GCM10025883_10210</name>
</gene>
<dbReference type="Proteomes" id="UP001157126">
    <property type="component" value="Unassembled WGS sequence"/>
</dbReference>
<comment type="subcellular location">
    <subcellularLocation>
        <location evidence="1">Secreted</location>
        <location evidence="1">Cell wall</location>
        <topology evidence="1">Peptidoglycan-anchor</topology>
    </subcellularLocation>
</comment>
<feature type="domain" description="SDR-like Ig" evidence="9">
    <location>
        <begin position="48"/>
        <end position="136"/>
    </location>
</feature>
<dbReference type="SUPFAM" id="SSF49401">
    <property type="entry name" value="Bacterial adhesins"/>
    <property type="match status" value="1"/>
</dbReference>
<dbReference type="RefSeq" id="WP_284302990.1">
    <property type="nucleotide sequence ID" value="NZ_BSUO01000001.1"/>
</dbReference>
<keyword evidence="7" id="KW-0472">Membrane</keyword>
<keyword evidence="7" id="KW-0812">Transmembrane</keyword>
<evidence type="ECO:0000256" key="5">
    <source>
        <dbReference type="ARBA" id="ARBA00023088"/>
    </source>
</evidence>
<comment type="caution">
    <text evidence="10">The sequence shown here is derived from an EMBL/GenBank/DDBJ whole genome shotgun (WGS) entry which is preliminary data.</text>
</comment>
<evidence type="ECO:0000256" key="4">
    <source>
        <dbReference type="ARBA" id="ARBA00022729"/>
    </source>
</evidence>